<dbReference type="GO" id="GO:0016757">
    <property type="term" value="F:glycosyltransferase activity"/>
    <property type="evidence" value="ECO:0007669"/>
    <property type="project" value="UniProtKB-KW"/>
</dbReference>
<evidence type="ECO:0000313" key="2">
    <source>
        <dbReference type="EMBL" id="RZU61634.1"/>
    </source>
</evidence>
<dbReference type="Proteomes" id="UP000292685">
    <property type="component" value="Unassembled WGS sequence"/>
</dbReference>
<dbReference type="CDD" id="cd06223">
    <property type="entry name" value="PRTases_typeI"/>
    <property type="match status" value="1"/>
</dbReference>
<dbReference type="RefSeq" id="WP_130450038.1">
    <property type="nucleotide sequence ID" value="NZ_SHLA01000001.1"/>
</dbReference>
<comment type="caution">
    <text evidence="2">The sequence shown here is derived from an EMBL/GenBank/DDBJ whole genome shotgun (WGS) entry which is preliminary data.</text>
</comment>
<reference evidence="2 3" key="1">
    <citation type="submission" date="2019-02" db="EMBL/GenBank/DDBJ databases">
        <title>Sequencing the genomes of 1000 actinobacteria strains.</title>
        <authorList>
            <person name="Klenk H.-P."/>
        </authorList>
    </citation>
    <scope>NUCLEOTIDE SEQUENCE [LARGE SCALE GENOMIC DNA]</scope>
    <source>
        <strain evidence="2 3">DSM 17364</strain>
    </source>
</reference>
<protein>
    <submittedName>
        <fullName evidence="2">Putative phosphoribosyltransferase</fullName>
    </submittedName>
</protein>
<feature type="domain" description="Phosphoribosyltransferase" evidence="1">
    <location>
        <begin position="16"/>
        <end position="198"/>
    </location>
</feature>
<dbReference type="Gene3D" id="3.30.1310.20">
    <property type="entry name" value="PRTase-like"/>
    <property type="match status" value="1"/>
</dbReference>
<dbReference type="AlphaFoldDB" id="A0A4Q8AC47"/>
<keyword evidence="2" id="KW-0328">Glycosyltransferase</keyword>
<gene>
    <name evidence="2" type="ORF">EV380_1210</name>
</gene>
<evidence type="ECO:0000313" key="3">
    <source>
        <dbReference type="Proteomes" id="UP000292685"/>
    </source>
</evidence>
<name>A0A4Q8AC47_9MICC</name>
<organism evidence="2 3">
    <name type="scientific">Zhihengliuella halotolerans</name>
    <dbReference type="NCBI Taxonomy" id="370736"/>
    <lineage>
        <taxon>Bacteria</taxon>
        <taxon>Bacillati</taxon>
        <taxon>Actinomycetota</taxon>
        <taxon>Actinomycetes</taxon>
        <taxon>Micrococcales</taxon>
        <taxon>Micrococcaceae</taxon>
        <taxon>Zhihengliuella</taxon>
    </lineage>
</organism>
<accession>A0A4Q8AC47</accession>
<proteinExistence type="predicted"/>
<dbReference type="EMBL" id="SHLA01000001">
    <property type="protein sequence ID" value="RZU61634.1"/>
    <property type="molecule type" value="Genomic_DNA"/>
</dbReference>
<dbReference type="Gene3D" id="3.40.50.2020">
    <property type="match status" value="1"/>
</dbReference>
<evidence type="ECO:0000259" key="1">
    <source>
        <dbReference type="Pfam" id="PF00156"/>
    </source>
</evidence>
<dbReference type="InterPro" id="IPR029057">
    <property type="entry name" value="PRTase-like"/>
</dbReference>
<dbReference type="SUPFAM" id="SSF53271">
    <property type="entry name" value="PRTase-like"/>
    <property type="match status" value="1"/>
</dbReference>
<dbReference type="OrthoDB" id="9810066at2"/>
<keyword evidence="2" id="KW-0808">Transferase</keyword>
<keyword evidence="3" id="KW-1185">Reference proteome</keyword>
<dbReference type="InterPro" id="IPR000836">
    <property type="entry name" value="PRTase_dom"/>
</dbReference>
<sequence length="229" mass="23783">MNEGTGRPPYADRDAAAEALAGALHDLADDPQAIVLGLARGGVPVAAGIAHRLGLEWDALVVRKLGVPGQPEVAFGALAAHGRQRAAFRSEAIRSGAARCAPRRALREVEQAERAELERRHRDYLAGRVPDVAGRTVVVADDGLATGATLRAALDVLARSAPARLVAALPVGPPSTCAELEAAVDRLVCPHRPANFGAVGAAYEHFDQVSDAWVHDLLDGPGGPGFTNG</sequence>
<dbReference type="Pfam" id="PF00156">
    <property type="entry name" value="Pribosyltran"/>
    <property type="match status" value="1"/>
</dbReference>